<organism evidence="2 3">
    <name type="scientific">Nonomuraea helvata</name>
    <dbReference type="NCBI Taxonomy" id="37484"/>
    <lineage>
        <taxon>Bacteria</taxon>
        <taxon>Bacillati</taxon>
        <taxon>Actinomycetota</taxon>
        <taxon>Actinomycetes</taxon>
        <taxon>Streptosporangiales</taxon>
        <taxon>Streptosporangiaceae</taxon>
        <taxon>Nonomuraea</taxon>
    </lineage>
</organism>
<sequence>MTVLDEVRRSALPLTGPGDLDPLLERVGEARFVLIGEASHGTHDFYAWRAELTRRLIAEKGFGFVGVEGDWPDCERVHRAVTGDTDPFEALYTFQRWPTFMWANHEVVEFCRWLRRWNAGFPPGRRCGFHGLDVYSLWESLRSVRRYAAAHLPDEMDSVMGALYCFEAYGHDPQQYGLATRLVPETCEDEVVNLLKSVIRAAPEDERGFSARQNAETVAGAERYYRAMVGGGPESWNIRDVHMADTMDRLADFHSTGSSGAKGVVWAHNTHIGDARATDMAAAGMTNLGQLARERHGADAVLVGFGSHHGSVVAADRWGAQHHVMRVPPARPASLEALLHEAVGGPEALFVVPPEGSRAAFYDEPMGHRAIGVVYHPERERWGNYVPTVMGRRYDAFIWLDATKALHPLHGEPWHDAEPETYGGTRPAAHRM</sequence>
<comment type="caution">
    <text evidence="2">The sequence shown here is derived from an EMBL/GenBank/DDBJ whole genome shotgun (WGS) entry which is preliminary data.</text>
</comment>
<dbReference type="Proteomes" id="UP001589532">
    <property type="component" value="Unassembled WGS sequence"/>
</dbReference>
<dbReference type="Gene3D" id="1.20.1440.30">
    <property type="entry name" value="Biosynthetic Protein domain"/>
    <property type="match status" value="1"/>
</dbReference>
<dbReference type="Gene3D" id="3.40.1660.10">
    <property type="entry name" value="EreA-like (biosynthetic domain)"/>
    <property type="match status" value="1"/>
</dbReference>
<dbReference type="InterPro" id="IPR007815">
    <property type="entry name" value="Emycin_Estase"/>
</dbReference>
<dbReference type="EMBL" id="JBHMBW010000103">
    <property type="protein sequence ID" value="MFB9630835.1"/>
    <property type="molecule type" value="Genomic_DNA"/>
</dbReference>
<reference evidence="2 3" key="1">
    <citation type="submission" date="2024-09" db="EMBL/GenBank/DDBJ databases">
        <authorList>
            <person name="Sun Q."/>
            <person name="Mori K."/>
        </authorList>
    </citation>
    <scope>NUCLEOTIDE SEQUENCE [LARGE SCALE GENOMIC DNA]</scope>
    <source>
        <strain evidence="2 3">JCM 3143</strain>
    </source>
</reference>
<dbReference type="PIRSF" id="PIRSF036794">
    <property type="entry name" value="UCP_erythr_ester"/>
    <property type="match status" value="1"/>
</dbReference>
<gene>
    <name evidence="2" type="ORF">ACFFSA_47870</name>
</gene>
<evidence type="ECO:0000256" key="1">
    <source>
        <dbReference type="SAM" id="MobiDB-lite"/>
    </source>
</evidence>
<dbReference type="CDD" id="cd14728">
    <property type="entry name" value="Ere-like"/>
    <property type="match status" value="1"/>
</dbReference>
<dbReference type="Gene3D" id="3.30.1870.10">
    <property type="entry name" value="EreA-like, domain 2"/>
    <property type="match status" value="1"/>
</dbReference>
<protein>
    <submittedName>
        <fullName evidence="2">Erythromycin esterase family protein</fullName>
    </submittedName>
</protein>
<feature type="region of interest" description="Disordered" evidence="1">
    <location>
        <begin position="411"/>
        <end position="432"/>
    </location>
</feature>
<dbReference type="SUPFAM" id="SSF159501">
    <property type="entry name" value="EreA/ChaN-like"/>
    <property type="match status" value="1"/>
</dbReference>
<accession>A0ABV5SGN4</accession>
<dbReference type="PANTHER" id="PTHR31299">
    <property type="entry name" value="ESTERASE, PUTATIVE (AFU_ORTHOLOGUE AFUA_1G05850)-RELATED"/>
    <property type="match status" value="1"/>
</dbReference>
<dbReference type="PANTHER" id="PTHR31299:SF0">
    <property type="entry name" value="ESTERASE, PUTATIVE (AFU_ORTHOLOGUE AFUA_1G05850)-RELATED"/>
    <property type="match status" value="1"/>
</dbReference>
<dbReference type="InterPro" id="IPR052036">
    <property type="entry name" value="Hydrolase/PRTase-associated"/>
</dbReference>
<dbReference type="RefSeq" id="WP_344984457.1">
    <property type="nucleotide sequence ID" value="NZ_BAAAXV010000001.1"/>
</dbReference>
<dbReference type="InterPro" id="IPR014622">
    <property type="entry name" value="UCP036794_erythomycin"/>
</dbReference>
<name>A0ABV5SGN4_9ACTN</name>
<proteinExistence type="predicted"/>
<evidence type="ECO:0000313" key="3">
    <source>
        <dbReference type="Proteomes" id="UP001589532"/>
    </source>
</evidence>
<evidence type="ECO:0000313" key="2">
    <source>
        <dbReference type="EMBL" id="MFB9630835.1"/>
    </source>
</evidence>
<dbReference type="Pfam" id="PF05139">
    <property type="entry name" value="Erythro_esteras"/>
    <property type="match status" value="1"/>
</dbReference>
<keyword evidence="3" id="KW-1185">Reference proteome</keyword>